<organism evidence="3 4">
    <name type="scientific">Yarrowia lipolytica</name>
    <name type="common">Candida lipolytica</name>
    <dbReference type="NCBI Taxonomy" id="4952"/>
    <lineage>
        <taxon>Eukaryota</taxon>
        <taxon>Fungi</taxon>
        <taxon>Dikarya</taxon>
        <taxon>Ascomycota</taxon>
        <taxon>Saccharomycotina</taxon>
        <taxon>Dipodascomycetes</taxon>
        <taxon>Dipodascales</taxon>
        <taxon>Dipodascales incertae sedis</taxon>
        <taxon>Yarrowia</taxon>
    </lineage>
</organism>
<reference evidence="3 4" key="1">
    <citation type="journal article" date="2016" name="PLoS ONE">
        <title>Sequence Assembly of Yarrowia lipolytica Strain W29/CLIB89 Shows Transposable Element Diversity.</title>
        <authorList>
            <person name="Magnan C."/>
            <person name="Yu J."/>
            <person name="Chang I."/>
            <person name="Jahn E."/>
            <person name="Kanomata Y."/>
            <person name="Wu J."/>
            <person name="Zeller M."/>
            <person name="Oakes M."/>
            <person name="Baldi P."/>
            <person name="Sandmeyer S."/>
        </authorList>
    </citation>
    <scope>NUCLEOTIDE SEQUENCE [LARGE SCALE GENOMIC DNA]</scope>
    <source>
        <strain evidence="4">CLIB89(W29)</strain>
    </source>
</reference>
<feature type="transmembrane region" description="Helical" evidence="2">
    <location>
        <begin position="175"/>
        <end position="193"/>
    </location>
</feature>
<dbReference type="AlphaFoldDB" id="A0A1D8NFG8"/>
<sequence length="197" mass="22129">MSWRRMSTTSITTSPPSKSAPVCIYPRPKHRKVVQHQPSVSTARARVLSGSWVSLPAVWPPIVPFAKRLAIDHCGNCTPVCITEVWCPSAEYRKAWLPQRQQELEGAFGSIQTDRLVSTVVQCLQCHSRARAPDSTAHIQEQQVRVRSQALLYPAAENVLGASGDQRTRRRRPSVFFLLLGLPFSNSLFSHRFPPLF</sequence>
<evidence type="ECO:0000313" key="3">
    <source>
        <dbReference type="EMBL" id="AOW04381.1"/>
    </source>
</evidence>
<feature type="region of interest" description="Disordered" evidence="1">
    <location>
        <begin position="1"/>
        <end position="20"/>
    </location>
</feature>
<keyword evidence="2" id="KW-1133">Transmembrane helix</keyword>
<dbReference type="EMBL" id="CP017556">
    <property type="protein sequence ID" value="AOW04381.1"/>
    <property type="molecule type" value="Genomic_DNA"/>
</dbReference>
<dbReference type="VEuPathDB" id="FungiDB:YALI1_D26242g"/>
<protein>
    <submittedName>
        <fullName evidence="3">Uncharacterized protein</fullName>
    </submittedName>
</protein>
<accession>A0A1D8NFG8</accession>
<keyword evidence="2" id="KW-0472">Membrane</keyword>
<gene>
    <name evidence="3" type="ORF">YALI1_D26242g</name>
</gene>
<evidence type="ECO:0000256" key="1">
    <source>
        <dbReference type="SAM" id="MobiDB-lite"/>
    </source>
</evidence>
<evidence type="ECO:0000313" key="4">
    <source>
        <dbReference type="Proteomes" id="UP000182444"/>
    </source>
</evidence>
<dbReference type="Proteomes" id="UP000182444">
    <property type="component" value="Chromosome 1D"/>
</dbReference>
<feature type="compositionally biased region" description="Low complexity" evidence="1">
    <location>
        <begin position="7"/>
        <end position="17"/>
    </location>
</feature>
<name>A0A1D8NFG8_YARLL</name>
<proteinExistence type="predicted"/>
<keyword evidence="2" id="KW-0812">Transmembrane</keyword>
<dbReference type="GeneID" id="94583409"/>
<dbReference type="RefSeq" id="XP_068138897.1">
    <property type="nucleotide sequence ID" value="XM_068282796.1"/>
</dbReference>
<evidence type="ECO:0000256" key="2">
    <source>
        <dbReference type="SAM" id="Phobius"/>
    </source>
</evidence>